<dbReference type="SUPFAM" id="SSF52218">
    <property type="entry name" value="Flavoproteins"/>
    <property type="match status" value="1"/>
</dbReference>
<dbReference type="GO" id="GO:0005829">
    <property type="term" value="C:cytosol"/>
    <property type="evidence" value="ECO:0007669"/>
    <property type="project" value="TreeGrafter"/>
</dbReference>
<evidence type="ECO:0000259" key="1">
    <source>
        <dbReference type="Pfam" id="PF03358"/>
    </source>
</evidence>
<sequence length="219" mass="23527">MPPNVALIITSTRTPRVGPSIATLIHTILTNHISSTPTSTSNPPKAKAKATLSIVDLAPFNLPIFNEPVVPANVPARGTFIHEHSKRWSAEIASHDAYILLVPEYNYGMAGSTKNAIDYLKNEWAGKPAAVISYGISGGKIASEQVVTSLSGVGLRVVETRPQLAFVGGVGPDAFLAVGEGKLGEETRRQWEERHAEEIVQSFEEILEALANPPAEKKE</sequence>
<dbReference type="AlphaFoldDB" id="A0A024SJT3"/>
<evidence type="ECO:0000313" key="2">
    <source>
        <dbReference type="EMBL" id="ETS06384.1"/>
    </source>
</evidence>
<protein>
    <submittedName>
        <fullName evidence="2">Flavo protein</fullName>
    </submittedName>
</protein>
<dbReference type="InterPro" id="IPR005025">
    <property type="entry name" value="FMN_Rdtase-like_dom"/>
</dbReference>
<reference evidence="3" key="1">
    <citation type="journal article" date="2013" name="Ind. Biotechnol.">
        <title>Comparative genomics analysis of Trichoderma reesei strains.</title>
        <authorList>
            <person name="Koike H."/>
            <person name="Aerts A."/>
            <person name="LaButti K."/>
            <person name="Grigoriev I.V."/>
            <person name="Baker S.E."/>
        </authorList>
    </citation>
    <scope>NUCLEOTIDE SEQUENCE [LARGE SCALE GENOMIC DNA]</scope>
    <source>
        <strain evidence="3">ATCC 56765 / BCRC 32924 / NRRL 11460 / Rut C-30</strain>
    </source>
</reference>
<proteinExistence type="predicted"/>
<evidence type="ECO:0000313" key="3">
    <source>
        <dbReference type="Proteomes" id="UP000024376"/>
    </source>
</evidence>
<feature type="domain" description="NADPH-dependent FMN reductase-like" evidence="1">
    <location>
        <begin position="4"/>
        <end position="159"/>
    </location>
</feature>
<dbReference type="OrthoDB" id="68575at2759"/>
<dbReference type="Pfam" id="PF03358">
    <property type="entry name" value="FMN_red"/>
    <property type="match status" value="1"/>
</dbReference>
<accession>A0A024SJT3</accession>
<dbReference type="GO" id="GO:0016491">
    <property type="term" value="F:oxidoreductase activity"/>
    <property type="evidence" value="ECO:0007669"/>
    <property type="project" value="InterPro"/>
</dbReference>
<dbReference type="InterPro" id="IPR029039">
    <property type="entry name" value="Flavoprotein-like_sf"/>
</dbReference>
<dbReference type="HOGENOM" id="CLU_055322_2_0_1"/>
<dbReference type="InterPro" id="IPR050712">
    <property type="entry name" value="NAD(P)H-dep_reductase"/>
</dbReference>
<dbReference type="PANTHER" id="PTHR30543:SF21">
    <property type="entry name" value="NAD(P)H-DEPENDENT FMN REDUCTASE LOT6"/>
    <property type="match status" value="1"/>
</dbReference>
<gene>
    <name evidence="2" type="ORF">M419DRAFT_67535</name>
</gene>
<dbReference type="PANTHER" id="PTHR30543">
    <property type="entry name" value="CHROMATE REDUCTASE"/>
    <property type="match status" value="1"/>
</dbReference>
<dbReference type="GO" id="GO:0010181">
    <property type="term" value="F:FMN binding"/>
    <property type="evidence" value="ECO:0007669"/>
    <property type="project" value="TreeGrafter"/>
</dbReference>
<dbReference type="KEGG" id="trr:M419DRAFT_67535"/>
<name>A0A024SJT3_HYPJR</name>
<dbReference type="Proteomes" id="UP000024376">
    <property type="component" value="Unassembled WGS sequence"/>
</dbReference>
<dbReference type="EMBL" id="KI911139">
    <property type="protein sequence ID" value="ETS06384.1"/>
    <property type="molecule type" value="Genomic_DNA"/>
</dbReference>
<organism evidence="2 3">
    <name type="scientific">Hypocrea jecorina (strain ATCC 56765 / BCRC 32924 / NRRL 11460 / Rut C-30)</name>
    <name type="common">Trichoderma reesei</name>
    <dbReference type="NCBI Taxonomy" id="1344414"/>
    <lineage>
        <taxon>Eukaryota</taxon>
        <taxon>Fungi</taxon>
        <taxon>Dikarya</taxon>
        <taxon>Ascomycota</taxon>
        <taxon>Pezizomycotina</taxon>
        <taxon>Sordariomycetes</taxon>
        <taxon>Hypocreomycetidae</taxon>
        <taxon>Hypocreales</taxon>
        <taxon>Hypocreaceae</taxon>
        <taxon>Trichoderma</taxon>
    </lineage>
</organism>
<dbReference type="Gene3D" id="3.40.50.360">
    <property type="match status" value="1"/>
</dbReference>